<feature type="domain" description="EGF-like" evidence="19">
    <location>
        <begin position="344"/>
        <end position="380"/>
    </location>
</feature>
<feature type="domain" description="EGF-like" evidence="19">
    <location>
        <begin position="268"/>
        <end position="306"/>
    </location>
</feature>
<dbReference type="PROSITE" id="PS01187">
    <property type="entry name" value="EGF_CA"/>
    <property type="match status" value="3"/>
</dbReference>
<feature type="domain" description="EGF-like" evidence="19">
    <location>
        <begin position="713"/>
        <end position="749"/>
    </location>
</feature>
<feature type="disulfide bond" evidence="14">
    <location>
        <begin position="192"/>
        <end position="201"/>
    </location>
</feature>
<dbReference type="PANTHER" id="PTHR12916:SF12">
    <property type="entry name" value="DELTA-LIKE PROTEIN"/>
    <property type="match status" value="1"/>
</dbReference>
<feature type="disulfide bond" evidence="13">
    <location>
        <begin position="445"/>
        <end position="454"/>
    </location>
</feature>
<comment type="caution">
    <text evidence="13">Lacks conserved residue(s) required for the propagation of feature annotation.</text>
</comment>
<evidence type="ECO:0000256" key="18">
    <source>
        <dbReference type="SAM" id="SignalP"/>
    </source>
</evidence>
<evidence type="ECO:0000256" key="10">
    <source>
        <dbReference type="ARBA" id="ARBA00023136"/>
    </source>
</evidence>
<dbReference type="InterPro" id="IPR001881">
    <property type="entry name" value="EGF-like_Ca-bd_dom"/>
</dbReference>
<dbReference type="InterPro" id="IPR026219">
    <property type="entry name" value="Jagged/Serrate"/>
</dbReference>
<dbReference type="PROSITE" id="PS51051">
    <property type="entry name" value="DSL"/>
    <property type="match status" value="1"/>
</dbReference>
<feature type="compositionally biased region" description="Basic and acidic residues" evidence="16">
    <location>
        <begin position="1073"/>
        <end position="1098"/>
    </location>
</feature>
<dbReference type="GO" id="GO:0007219">
    <property type="term" value="P:Notch signaling pathway"/>
    <property type="evidence" value="ECO:0007669"/>
    <property type="project" value="UniProtKB-KW"/>
</dbReference>
<dbReference type="PROSITE" id="PS00010">
    <property type="entry name" value="ASX_HYDROXYL"/>
    <property type="match status" value="8"/>
</dbReference>
<feature type="domain" description="DSL" evidence="20">
    <location>
        <begin position="157"/>
        <end position="201"/>
    </location>
</feature>
<dbReference type="GO" id="GO:0005509">
    <property type="term" value="F:calcium ion binding"/>
    <property type="evidence" value="ECO:0007669"/>
    <property type="project" value="InterPro"/>
</dbReference>
<evidence type="ECO:0000256" key="3">
    <source>
        <dbReference type="ARBA" id="ARBA00022536"/>
    </source>
</evidence>
<dbReference type="FunFam" id="2.10.25.10:FF:000117">
    <property type="entry name" value="Delta-like protein"/>
    <property type="match status" value="1"/>
</dbReference>
<feature type="region of interest" description="Disordered" evidence="16">
    <location>
        <begin position="1054"/>
        <end position="1107"/>
    </location>
</feature>
<feature type="domain" description="EGF-like" evidence="19">
    <location>
        <begin position="636"/>
        <end position="672"/>
    </location>
</feature>
<dbReference type="GO" id="GO:0007417">
    <property type="term" value="P:central nervous system development"/>
    <property type="evidence" value="ECO:0007669"/>
    <property type="project" value="UniProtKB-ARBA"/>
</dbReference>
<keyword evidence="12" id="KW-0325">Glycoprotein</keyword>
<feature type="disulfide bond" evidence="13">
    <location>
        <begin position="739"/>
        <end position="748"/>
    </location>
</feature>
<feature type="signal peptide" evidence="18">
    <location>
        <begin position="1"/>
        <end position="22"/>
    </location>
</feature>
<dbReference type="AlphaFoldDB" id="A0A672K4G7"/>
<feature type="disulfide bond" evidence="14">
    <location>
        <begin position="159"/>
        <end position="168"/>
    </location>
</feature>
<sequence>MSHVTNTVLLILHIVLLQVCEASGHFEMQVLSMQNLNGELQSGACCDGARVAADRSCAADECDTFFRVCLKEYQSRVSSGGPCSYGSGSTPVIGGNTFSVKPLDGASDKSRIVLPFSFAWPVIVTLFTTSGMINPNRQWQVLKHNGPVAQFQYQIRVTCDEHYFGFGCNKFCRPRDDFFGHYTCDHNGNKTCLEGWAGPECNTAICKQGCSTEHGSCKVPGDCRCLYGWQGEYCDQCIPHPGCVHGTCVEPWQCLCDTNWGGQLCDKDLNTCGTQQPCLNGGTCSNTGPDKYHCACPDGYSGQNCERADNACLSEPCLNGGSCVESSQGFECQCAPGWTGPSCNINDCSPNPCNHSGVCVDLVDGFKCICPTQWTGKTCLIDANECEESPCVNAHSCRNLIGGYFCECLPGWMGQNCDINVNDCHGQCLNGGLCKDLVNGYRCVCAAGFAGEHCERDVDECVSCPCLNGGRCQDAVNGFQCLCQPGFSGATCQLDIDYCESGACQNGAQCFSLASDYYCKCPEDYEGKNCSQLKDHCLITPCQVIDSCTVAVASNSTPGGMRLISSNVCGPHGRCRSHAGGHFSCECQEGFTGTYCHENINDCESSPCRNGGTCIDKINAYQCICADGWEGHNCENIDDCSMNPCRDRGVCRDLVNDFYCECENGWKGKTCHSRESQCDEATCNNGGTCSDEGDSFKCMCAPGWEGATCNIAKNSSCLPNPCENGATCVVTGDSFTCVCKEGWEGLTCSQSTAKLPVPLPYYFLGTCVDGDNWYRCECASGFAGPDCRININECQSSPCAFGSTCVDEINGYRCLCPPGRTGPRCQEVTGRPCVVGGRIAVDGAKWAEDCNTCYCHRGIVSCTKLWCGPKPCRMLGSGRGDCPLGQLCVPVRDEQCFVKPCSSQGECWSAHRPAVRARCDPESDCANITFTFHKDTMPQVRTLGLAFKVCWWVDYLVPLLVSIVTAIWVLALASVFLWCVRHRRKQSSSPTAVNPANASNGSLPGKELHCDDKNSVNAKIRTHFSEPARLAQEDSSKHLQKARFPRQPAYMLVDRDDRLSSNGTDVKNPHWTNKRDNRDLESQHRAPDAQPRDLDAQHSLHNMEYIV</sequence>
<dbReference type="GO" id="GO:0016020">
    <property type="term" value="C:membrane"/>
    <property type="evidence" value="ECO:0007669"/>
    <property type="project" value="UniProtKB-SubCell"/>
</dbReference>
<feature type="domain" description="EGF-like" evidence="19">
    <location>
        <begin position="382"/>
        <end position="418"/>
    </location>
</feature>
<feature type="disulfide bond" evidence="13">
    <location>
        <begin position="816"/>
        <end position="825"/>
    </location>
</feature>
<dbReference type="InterPro" id="IPR011651">
    <property type="entry name" value="Notch_ligand_N"/>
</dbReference>
<dbReference type="Ensembl" id="ENSSGRT00000003961.1">
    <property type="protein sequence ID" value="ENSSGRP00000003641.1"/>
    <property type="gene ID" value="ENSSGRG00000001079.1"/>
</dbReference>
<dbReference type="Proteomes" id="UP000472262">
    <property type="component" value="Unassembled WGS sequence"/>
</dbReference>
<dbReference type="GO" id="GO:0048018">
    <property type="term" value="F:receptor ligand activity"/>
    <property type="evidence" value="ECO:0007669"/>
    <property type="project" value="UniProtKB-ARBA"/>
</dbReference>
<dbReference type="FunFam" id="2.10.25.10:FF:000431">
    <property type="entry name" value="Delta-like protein"/>
    <property type="match status" value="1"/>
</dbReference>
<keyword evidence="10 15" id="KW-0472">Membrane</keyword>
<feature type="disulfide bond" evidence="13">
    <location>
        <begin position="521"/>
        <end position="530"/>
    </location>
</feature>
<evidence type="ECO:0000313" key="21">
    <source>
        <dbReference type="Ensembl" id="ENSSGRP00000003641.1"/>
    </source>
</evidence>
<feature type="domain" description="EGF-like" evidence="19">
    <location>
        <begin position="599"/>
        <end position="635"/>
    </location>
</feature>
<evidence type="ECO:0000256" key="2">
    <source>
        <dbReference type="ARBA" id="ARBA00022473"/>
    </source>
</evidence>
<dbReference type="FunFam" id="2.10.25.10:FF:000006">
    <property type="entry name" value="Versican core protein-like isoform 1"/>
    <property type="match status" value="1"/>
</dbReference>
<evidence type="ECO:0000256" key="7">
    <source>
        <dbReference type="ARBA" id="ARBA00022837"/>
    </source>
</evidence>
<evidence type="ECO:0000256" key="8">
    <source>
        <dbReference type="ARBA" id="ARBA00022976"/>
    </source>
</evidence>
<feature type="domain" description="EGF-like" evidence="19">
    <location>
        <begin position="308"/>
        <end position="342"/>
    </location>
</feature>
<dbReference type="PRINTS" id="PR02059">
    <property type="entry name" value="JAGGEDFAMILY"/>
</dbReference>
<keyword evidence="6 15" id="KW-0677">Repeat</keyword>
<dbReference type="SMART" id="SM00215">
    <property type="entry name" value="VWC_out"/>
    <property type="match status" value="1"/>
</dbReference>
<feature type="disulfide bond" evidence="13">
    <location>
        <begin position="700"/>
        <end position="709"/>
    </location>
</feature>
<dbReference type="GO" id="GO:0005112">
    <property type="term" value="F:Notch binding"/>
    <property type="evidence" value="ECO:0007669"/>
    <property type="project" value="InterPro"/>
</dbReference>
<dbReference type="FunFam" id="2.10.25.10:FF:000143">
    <property type="entry name" value="Protein crumbs 1"/>
    <property type="match status" value="1"/>
</dbReference>
<reference evidence="21" key="1">
    <citation type="submission" date="2025-08" db="UniProtKB">
        <authorList>
            <consortium name="Ensembl"/>
        </authorList>
    </citation>
    <scope>IDENTIFICATION</scope>
</reference>
<feature type="disulfide bond" evidence="13">
    <location>
        <begin position="424"/>
        <end position="434"/>
    </location>
</feature>
<dbReference type="InterPro" id="IPR001007">
    <property type="entry name" value="VWF_dom"/>
</dbReference>
<dbReference type="SMART" id="SM00051">
    <property type="entry name" value="DSL"/>
    <property type="match status" value="1"/>
</dbReference>
<feature type="transmembrane region" description="Helical" evidence="17">
    <location>
        <begin position="955"/>
        <end position="980"/>
    </location>
</feature>
<evidence type="ECO:0000256" key="15">
    <source>
        <dbReference type="RuleBase" id="RU280815"/>
    </source>
</evidence>
<dbReference type="InterPro" id="IPR001774">
    <property type="entry name" value="DSL"/>
</dbReference>
<dbReference type="PROSITE" id="PS01186">
    <property type="entry name" value="EGF_2"/>
    <property type="match status" value="10"/>
</dbReference>
<keyword evidence="2 15" id="KW-0217">Developmental protein</keyword>
<evidence type="ECO:0000256" key="12">
    <source>
        <dbReference type="ARBA" id="ARBA00023180"/>
    </source>
</evidence>
<feature type="disulfide bond" evidence="13">
    <location>
        <begin position="370"/>
        <end position="379"/>
    </location>
</feature>
<feature type="domain" description="EGF-like" evidence="19">
    <location>
        <begin position="558"/>
        <end position="597"/>
    </location>
</feature>
<feature type="chain" id="PRO_5025429800" description="Delta-like protein" evidence="18">
    <location>
        <begin position="23"/>
        <end position="1107"/>
    </location>
</feature>
<evidence type="ECO:0000256" key="1">
    <source>
        <dbReference type="ARBA" id="ARBA00004479"/>
    </source>
</evidence>
<dbReference type="PROSITE" id="PS50026">
    <property type="entry name" value="EGF_3"/>
    <property type="match status" value="14"/>
</dbReference>
<evidence type="ECO:0000259" key="19">
    <source>
        <dbReference type="PROSITE" id="PS50026"/>
    </source>
</evidence>
<dbReference type="FunFam" id="2.10.25.10:FF:000004">
    <property type="entry name" value="Neurogenic locus notch 1"/>
    <property type="match status" value="1"/>
</dbReference>
<keyword evidence="22" id="KW-1185">Reference proteome</keyword>
<dbReference type="Pfam" id="PF21700">
    <property type="entry name" value="EGF_DL_JAG"/>
    <property type="match status" value="1"/>
</dbReference>
<feature type="disulfide bond" evidence="13">
    <location>
        <begin position="587"/>
        <end position="596"/>
    </location>
</feature>
<dbReference type="SUPFAM" id="SSF57196">
    <property type="entry name" value="EGF/Laminin"/>
    <property type="match status" value="6"/>
</dbReference>
<dbReference type="FunFam" id="2.10.25.140:FF:000001">
    <property type="entry name" value="Delta-like protein"/>
    <property type="match status" value="1"/>
</dbReference>
<evidence type="ECO:0000256" key="17">
    <source>
        <dbReference type="SAM" id="Phobius"/>
    </source>
</evidence>
<evidence type="ECO:0000256" key="4">
    <source>
        <dbReference type="ARBA" id="ARBA00022692"/>
    </source>
</evidence>
<dbReference type="CDD" id="cd00054">
    <property type="entry name" value="EGF_CA"/>
    <property type="match status" value="12"/>
</dbReference>
<evidence type="ECO:0000313" key="22">
    <source>
        <dbReference type="Proteomes" id="UP000472262"/>
    </source>
</evidence>
<dbReference type="InterPro" id="IPR000742">
    <property type="entry name" value="EGF"/>
</dbReference>
<feature type="domain" description="EGF-like" evidence="19">
    <location>
        <begin position="674"/>
        <end position="710"/>
    </location>
</feature>
<dbReference type="FunFam" id="2.10.25.10:FF:000007">
    <property type="entry name" value="Delta-like protein"/>
    <property type="match status" value="4"/>
</dbReference>
<feature type="domain" description="EGF-like" evidence="19">
    <location>
        <begin position="420"/>
        <end position="455"/>
    </location>
</feature>
<dbReference type="FunFam" id="2.10.25.10:FF:000146">
    <property type="entry name" value="Putative neurogenic locus notch"/>
    <property type="match status" value="1"/>
</dbReference>
<keyword evidence="11 13" id="KW-1015">Disulfide bond</keyword>
<gene>
    <name evidence="21" type="primary">jag1a</name>
</gene>
<dbReference type="Pfam" id="PF25024">
    <property type="entry name" value="EGF_TEN"/>
    <property type="match status" value="1"/>
</dbReference>
<dbReference type="SUPFAM" id="SSF57184">
    <property type="entry name" value="Growth factor receptor domain"/>
    <property type="match status" value="2"/>
</dbReference>
<evidence type="ECO:0000256" key="11">
    <source>
        <dbReference type="ARBA" id="ARBA00023157"/>
    </source>
</evidence>
<keyword evidence="8" id="KW-0914">Notch signaling pathway</keyword>
<keyword evidence="9 15" id="KW-1133">Transmembrane helix</keyword>
<dbReference type="InterPro" id="IPR000152">
    <property type="entry name" value="EGF-type_Asp/Asn_hydroxyl_site"/>
</dbReference>
<evidence type="ECO:0000256" key="9">
    <source>
        <dbReference type="ARBA" id="ARBA00022989"/>
    </source>
</evidence>
<dbReference type="GO" id="GO:0031017">
    <property type="term" value="P:exocrine pancreas development"/>
    <property type="evidence" value="ECO:0007669"/>
    <property type="project" value="UniProtKB-ARBA"/>
</dbReference>
<evidence type="ECO:0000256" key="6">
    <source>
        <dbReference type="ARBA" id="ARBA00022737"/>
    </source>
</evidence>
<reference evidence="21" key="2">
    <citation type="submission" date="2025-09" db="UniProtKB">
        <authorList>
            <consortium name="Ensembl"/>
        </authorList>
    </citation>
    <scope>IDENTIFICATION</scope>
</reference>
<dbReference type="InterPro" id="IPR013032">
    <property type="entry name" value="EGF-like_CS"/>
</dbReference>
<comment type="subcellular location">
    <subcellularLocation>
        <location evidence="1 15">Membrane</location>
        <topology evidence="1 15">Single-pass type I membrane protein</topology>
    </subcellularLocation>
</comment>
<keyword evidence="7" id="KW-0106">Calcium</keyword>
<feature type="disulfide bond" evidence="13">
    <location>
        <begin position="296"/>
        <end position="305"/>
    </location>
</feature>
<feature type="disulfide bond" evidence="13">
    <location>
        <begin position="625"/>
        <end position="634"/>
    </location>
</feature>
<keyword evidence="4 15" id="KW-0812">Transmembrane</keyword>
<dbReference type="SMART" id="SM00181">
    <property type="entry name" value="EGF"/>
    <property type="match status" value="16"/>
</dbReference>
<dbReference type="InterPro" id="IPR009030">
    <property type="entry name" value="Growth_fac_rcpt_cys_sf"/>
</dbReference>
<dbReference type="Pfam" id="PF01414">
    <property type="entry name" value="DSL"/>
    <property type="match status" value="1"/>
</dbReference>
<evidence type="ECO:0000256" key="5">
    <source>
        <dbReference type="ARBA" id="ARBA00022729"/>
    </source>
</evidence>
<organism evidence="21 22">
    <name type="scientific">Sinocyclocheilus grahami</name>
    <name type="common">Dianchi golden-line fish</name>
    <name type="synonym">Barbus grahami</name>
    <dbReference type="NCBI Taxonomy" id="75366"/>
    <lineage>
        <taxon>Eukaryota</taxon>
        <taxon>Metazoa</taxon>
        <taxon>Chordata</taxon>
        <taxon>Craniata</taxon>
        <taxon>Vertebrata</taxon>
        <taxon>Euteleostomi</taxon>
        <taxon>Actinopterygii</taxon>
        <taxon>Neopterygii</taxon>
        <taxon>Teleostei</taxon>
        <taxon>Ostariophysi</taxon>
        <taxon>Cypriniformes</taxon>
        <taxon>Cyprinidae</taxon>
        <taxon>Cyprininae</taxon>
        <taxon>Sinocyclocheilus</taxon>
    </lineage>
</organism>
<dbReference type="PRINTS" id="PR00010">
    <property type="entry name" value="EGFBLOOD"/>
</dbReference>
<evidence type="ECO:0000256" key="16">
    <source>
        <dbReference type="SAM" id="MobiDB-lite"/>
    </source>
</evidence>
<dbReference type="SMART" id="SM00214">
    <property type="entry name" value="VWC"/>
    <property type="match status" value="1"/>
</dbReference>
<dbReference type="Gene3D" id="2.10.25.140">
    <property type="match status" value="1"/>
</dbReference>
<feature type="disulfide bond" evidence="13">
    <location>
        <begin position="662"/>
        <end position="671"/>
    </location>
</feature>
<proteinExistence type="predicted"/>
<feature type="domain" description="EGF-like" evidence="19">
    <location>
        <begin position="495"/>
        <end position="531"/>
    </location>
</feature>
<evidence type="ECO:0000256" key="13">
    <source>
        <dbReference type="PROSITE-ProRule" id="PRU00076"/>
    </source>
</evidence>
<feature type="disulfide bond" evidence="13">
    <location>
        <begin position="408"/>
        <end position="417"/>
    </location>
</feature>
<feature type="compositionally biased region" description="Polar residues" evidence="16">
    <location>
        <begin position="988"/>
        <end position="1002"/>
    </location>
</feature>
<keyword evidence="5 15" id="KW-0732">Signal</keyword>
<feature type="disulfide bond" evidence="13">
    <location>
        <begin position="225"/>
        <end position="234"/>
    </location>
</feature>
<feature type="domain" description="EGF-like" evidence="19">
    <location>
        <begin position="457"/>
        <end position="493"/>
    </location>
</feature>
<feature type="domain" description="EGF-like" evidence="19">
    <location>
        <begin position="790"/>
        <end position="826"/>
    </location>
</feature>
<dbReference type="Pfam" id="PF12661">
    <property type="entry name" value="hEGF"/>
    <property type="match status" value="3"/>
</dbReference>
<accession>A0A672K4G7</accession>
<protein>
    <recommendedName>
        <fullName evidence="15">Delta-like protein</fullName>
    </recommendedName>
</protein>
<dbReference type="FunFam" id="2.10.25.10:FF:000148">
    <property type="entry name" value="Delta-like protein"/>
    <property type="match status" value="1"/>
</dbReference>
<dbReference type="PANTHER" id="PTHR12916">
    <property type="entry name" value="CYTOCHROME C OXIDASE POLYPEPTIDE VIC-2"/>
    <property type="match status" value="1"/>
</dbReference>
<comment type="function">
    <text evidence="15">Putative Notch ligand involved in the mediation of Notch signaling.</text>
</comment>
<feature type="region of interest" description="Disordered" evidence="16">
    <location>
        <begin position="988"/>
        <end position="1010"/>
    </location>
</feature>
<dbReference type="Gene3D" id="2.10.25.10">
    <property type="entry name" value="Laminin"/>
    <property type="match status" value="15"/>
</dbReference>
<feature type="domain" description="EGF-like" evidence="19">
    <location>
        <begin position="202"/>
        <end position="235"/>
    </location>
</feature>
<evidence type="ECO:0000256" key="14">
    <source>
        <dbReference type="PROSITE-ProRule" id="PRU00377"/>
    </source>
</evidence>
<dbReference type="Pfam" id="PF07657">
    <property type="entry name" value="MNNL"/>
    <property type="match status" value="1"/>
</dbReference>
<dbReference type="InterPro" id="IPR018097">
    <property type="entry name" value="EGF_Ca-bd_CS"/>
</dbReference>
<dbReference type="PROSITE" id="PS00022">
    <property type="entry name" value="EGF_1"/>
    <property type="match status" value="15"/>
</dbReference>
<feature type="disulfide bond" evidence="13">
    <location>
        <begin position="483"/>
        <end position="492"/>
    </location>
</feature>
<dbReference type="FunFam" id="2.10.25.10:FF:000018">
    <property type="entry name" value="Delta-like 1"/>
    <property type="match status" value="1"/>
</dbReference>
<keyword evidence="3 13" id="KW-0245">EGF-like domain</keyword>
<dbReference type="SMART" id="SM00179">
    <property type="entry name" value="EGF_CA"/>
    <property type="match status" value="14"/>
</dbReference>
<dbReference type="Gene3D" id="2.60.40.3510">
    <property type="match status" value="1"/>
</dbReference>
<dbReference type="SUPFAM" id="SSF57603">
    <property type="entry name" value="FnI-like domain"/>
    <property type="match status" value="1"/>
</dbReference>
<feature type="disulfide bond" evidence="14">
    <location>
        <begin position="172"/>
        <end position="184"/>
    </location>
</feature>
<name>A0A672K4G7_SINGR</name>
<dbReference type="Pfam" id="PF00008">
    <property type="entry name" value="EGF"/>
    <property type="match status" value="4"/>
</dbReference>
<evidence type="ECO:0000259" key="20">
    <source>
        <dbReference type="PROSITE" id="PS51051"/>
    </source>
</evidence>